<keyword evidence="3" id="KW-1185">Reference proteome</keyword>
<evidence type="ECO:0000313" key="2">
    <source>
        <dbReference type="EMBL" id="GEB85475.1"/>
    </source>
</evidence>
<proteinExistence type="predicted"/>
<gene>
    <name evidence="2" type="ORF">APE01nite_12720</name>
</gene>
<dbReference type="AlphaFoldDB" id="A0A4Y3TXJ3"/>
<name>A0A4Y3TXJ3_9PROT</name>
<dbReference type="EMBL" id="BJMV01000005">
    <property type="protein sequence ID" value="GEB85475.1"/>
    <property type="molecule type" value="Genomic_DNA"/>
</dbReference>
<feature type="region of interest" description="Disordered" evidence="1">
    <location>
        <begin position="1"/>
        <end position="22"/>
    </location>
</feature>
<comment type="caution">
    <text evidence="2">The sequence shown here is derived from an EMBL/GenBank/DDBJ whole genome shotgun (WGS) entry which is preliminary data.</text>
</comment>
<protein>
    <submittedName>
        <fullName evidence="2">Uncharacterized protein</fullName>
    </submittedName>
</protein>
<evidence type="ECO:0000313" key="3">
    <source>
        <dbReference type="Proteomes" id="UP000317730"/>
    </source>
</evidence>
<organism evidence="2 3">
    <name type="scientific">Acetobacter peroxydans</name>
    <dbReference type="NCBI Taxonomy" id="104098"/>
    <lineage>
        <taxon>Bacteria</taxon>
        <taxon>Pseudomonadati</taxon>
        <taxon>Pseudomonadota</taxon>
        <taxon>Alphaproteobacteria</taxon>
        <taxon>Acetobacterales</taxon>
        <taxon>Acetobacteraceae</taxon>
        <taxon>Acetobacter</taxon>
    </lineage>
</organism>
<accession>A0A4Y3TXJ3</accession>
<feature type="compositionally biased region" description="Basic and acidic residues" evidence="1">
    <location>
        <begin position="1"/>
        <end position="21"/>
    </location>
</feature>
<sequence>MGTMQPDRKEEGHALTERALKGPDTGLAMAACRVTPLLIPETRRAVQHWRGTNAAGSGGAGQREPVGPASRYDAIC</sequence>
<feature type="region of interest" description="Disordered" evidence="1">
    <location>
        <begin position="51"/>
        <end position="76"/>
    </location>
</feature>
<dbReference type="Proteomes" id="UP000317730">
    <property type="component" value="Unassembled WGS sequence"/>
</dbReference>
<evidence type="ECO:0000256" key="1">
    <source>
        <dbReference type="SAM" id="MobiDB-lite"/>
    </source>
</evidence>
<reference evidence="2 3" key="1">
    <citation type="submission" date="2019-06" db="EMBL/GenBank/DDBJ databases">
        <title>Whole genome shotgun sequence of Acetobacter peroxydans NBRC 13755.</title>
        <authorList>
            <person name="Hosoyama A."/>
            <person name="Uohara A."/>
            <person name="Ohji S."/>
            <person name="Ichikawa N."/>
        </authorList>
    </citation>
    <scope>NUCLEOTIDE SEQUENCE [LARGE SCALE GENOMIC DNA]</scope>
    <source>
        <strain evidence="2 3">NBRC 13755</strain>
    </source>
</reference>